<keyword evidence="11" id="KW-0963">Cytoplasm</keyword>
<keyword evidence="8 11" id="KW-0274">FAD</keyword>
<comment type="caution">
    <text evidence="13">The sequence shown here is derived from an EMBL/GenBank/DDBJ whole genome shotgun (WGS) entry which is preliminary data.</text>
</comment>
<feature type="domain" description="Amine oxidase" evidence="12">
    <location>
        <begin position="14"/>
        <end position="465"/>
    </location>
</feature>
<comment type="cofactor">
    <cofactor evidence="2 11">
        <name>FAD</name>
        <dbReference type="ChEBI" id="CHEBI:57692"/>
    </cofactor>
</comment>
<evidence type="ECO:0000313" key="13">
    <source>
        <dbReference type="EMBL" id="TVX92532.1"/>
    </source>
</evidence>
<dbReference type="InterPro" id="IPR004572">
    <property type="entry name" value="Protoporphyrinogen_oxidase"/>
</dbReference>
<keyword evidence="14" id="KW-1185">Reference proteome</keyword>
<dbReference type="EMBL" id="VNJK01000001">
    <property type="protein sequence ID" value="TVX92532.1"/>
    <property type="molecule type" value="Genomic_DNA"/>
</dbReference>
<organism evidence="13 14">
    <name type="scientific">Paenibacillus agilis</name>
    <dbReference type="NCBI Taxonomy" id="3020863"/>
    <lineage>
        <taxon>Bacteria</taxon>
        <taxon>Bacillati</taxon>
        <taxon>Bacillota</taxon>
        <taxon>Bacilli</taxon>
        <taxon>Bacillales</taxon>
        <taxon>Paenibacillaceae</taxon>
        <taxon>Paenibacillus</taxon>
    </lineage>
</organism>
<dbReference type="InterPro" id="IPR002937">
    <property type="entry name" value="Amino_oxidase"/>
</dbReference>
<evidence type="ECO:0000256" key="4">
    <source>
        <dbReference type="ARBA" id="ARBA00008310"/>
    </source>
</evidence>
<evidence type="ECO:0000256" key="2">
    <source>
        <dbReference type="ARBA" id="ARBA00001974"/>
    </source>
</evidence>
<dbReference type="OrthoDB" id="9805195at2"/>
<dbReference type="Gene3D" id="1.10.3110.10">
    <property type="entry name" value="protoporphyrinogen ix oxidase, domain 3"/>
    <property type="match status" value="1"/>
</dbReference>
<dbReference type="SUPFAM" id="SSF54373">
    <property type="entry name" value="FAD-linked reductases, C-terminal domain"/>
    <property type="match status" value="1"/>
</dbReference>
<keyword evidence="10 11" id="KW-0350">Heme biosynthesis</keyword>
<evidence type="ECO:0000256" key="7">
    <source>
        <dbReference type="ARBA" id="ARBA00022630"/>
    </source>
</evidence>
<dbReference type="UniPathway" id="UPA00252"/>
<dbReference type="SUPFAM" id="SSF51905">
    <property type="entry name" value="FAD/NAD(P)-binding domain"/>
    <property type="match status" value="1"/>
</dbReference>
<comment type="similarity">
    <text evidence="4 11">Belongs to the protoporphyrinogen/coproporphyrinogen oxidase family. Coproporphyrinogen III oxidase subfamily.</text>
</comment>
<comment type="subcellular location">
    <subcellularLocation>
        <location evidence="11">Cytoplasm</location>
    </subcellularLocation>
</comment>
<keyword evidence="9 11" id="KW-0560">Oxidoreductase</keyword>
<dbReference type="InterPro" id="IPR050464">
    <property type="entry name" value="Zeta_carotene_desat/Oxidored"/>
</dbReference>
<dbReference type="AlphaFoldDB" id="A0A559IY18"/>
<dbReference type="GO" id="GO:0004729">
    <property type="term" value="F:oxygen-dependent protoporphyrinogen oxidase activity"/>
    <property type="evidence" value="ECO:0007669"/>
    <property type="project" value="UniProtKB-UniRule"/>
</dbReference>
<reference evidence="13 14" key="1">
    <citation type="submission" date="2019-07" db="EMBL/GenBank/DDBJ databases">
        <authorList>
            <person name="Kim J."/>
        </authorList>
    </citation>
    <scope>NUCLEOTIDE SEQUENCE [LARGE SCALE GENOMIC DNA]</scope>
    <source>
        <strain evidence="13 14">N4</strain>
    </source>
</reference>
<dbReference type="InterPro" id="IPR036188">
    <property type="entry name" value="FAD/NAD-bd_sf"/>
</dbReference>
<evidence type="ECO:0000256" key="3">
    <source>
        <dbReference type="ARBA" id="ARBA00004744"/>
    </source>
</evidence>
<protein>
    <recommendedName>
        <fullName evidence="6 11">Coproporphyrinogen III oxidase</fullName>
        <ecNumber evidence="5 11">1.3.3.15</ecNumber>
    </recommendedName>
</protein>
<dbReference type="Pfam" id="PF01593">
    <property type="entry name" value="Amino_oxidase"/>
    <property type="match status" value="1"/>
</dbReference>
<evidence type="ECO:0000256" key="6">
    <source>
        <dbReference type="ARBA" id="ARBA00019046"/>
    </source>
</evidence>
<evidence type="ECO:0000256" key="1">
    <source>
        <dbReference type="ARBA" id="ARBA00001755"/>
    </source>
</evidence>
<dbReference type="Gene3D" id="3.90.660.20">
    <property type="entry name" value="Protoporphyrinogen oxidase, mitochondrial, domain 2"/>
    <property type="match status" value="1"/>
</dbReference>
<evidence type="ECO:0000313" key="14">
    <source>
        <dbReference type="Proteomes" id="UP000318102"/>
    </source>
</evidence>
<dbReference type="GO" id="GO:0006783">
    <property type="term" value="P:heme biosynthetic process"/>
    <property type="evidence" value="ECO:0007669"/>
    <property type="project" value="UniProtKB-UniRule"/>
</dbReference>
<evidence type="ECO:0000256" key="11">
    <source>
        <dbReference type="RuleBase" id="RU364052"/>
    </source>
</evidence>
<evidence type="ECO:0000256" key="9">
    <source>
        <dbReference type="ARBA" id="ARBA00023002"/>
    </source>
</evidence>
<dbReference type="GO" id="GO:0005737">
    <property type="term" value="C:cytoplasm"/>
    <property type="evidence" value="ECO:0007669"/>
    <property type="project" value="UniProtKB-SubCell"/>
</dbReference>
<accession>A0A559IY18</accession>
<comment type="pathway">
    <text evidence="3 11">Porphyrin-containing compound metabolism; protoheme biosynthesis.</text>
</comment>
<evidence type="ECO:0000259" key="12">
    <source>
        <dbReference type="Pfam" id="PF01593"/>
    </source>
</evidence>
<gene>
    <name evidence="13" type="primary">hemG</name>
    <name evidence="13" type="ORF">FPZ44_05355</name>
</gene>
<dbReference type="NCBIfam" id="TIGR00562">
    <property type="entry name" value="proto_IX_ox"/>
    <property type="match status" value="1"/>
</dbReference>
<keyword evidence="7 11" id="KW-0285">Flavoprotein</keyword>
<dbReference type="Gene3D" id="3.50.50.60">
    <property type="entry name" value="FAD/NAD(P)-binding domain"/>
    <property type="match status" value="1"/>
</dbReference>
<dbReference type="PANTHER" id="PTHR42923:SF3">
    <property type="entry name" value="PROTOPORPHYRINOGEN OXIDASE"/>
    <property type="match status" value="1"/>
</dbReference>
<name>A0A559IY18_9BACL</name>
<dbReference type="PANTHER" id="PTHR42923">
    <property type="entry name" value="PROTOPORPHYRINOGEN OXIDASE"/>
    <property type="match status" value="1"/>
</dbReference>
<evidence type="ECO:0000256" key="5">
    <source>
        <dbReference type="ARBA" id="ARBA00012402"/>
    </source>
</evidence>
<dbReference type="EC" id="1.3.3.15" evidence="5 11"/>
<comment type="function">
    <text evidence="11">Involved in coproporphyrin-dependent heme b biosynthesis. Catalyzes the oxidation of coproporphyrinogen III to coproporphyrin III.</text>
</comment>
<sequence>MSECQDIVIIGGGLTGLSAAYYAMEAAKASGQHISITIVEKRPELGGKIDTLRTQGCVIEKGPDSFLARKLPMYELAKSLGLESELVSTNPNARKTYILANGKLHPMPAGLVLGIPTEIKPFVKSGLISMGGKVRALTDLVRKPRQSTEDESLGHFLDRRLGPEVTENIAEPLLAGIYAGDLRKLSIQATFPQFAQLERTHGSLIKGMMENRKAGNSVPGLPDVVKKTTFLTFKNGLSTIVERLQEVLLPHVQLRCSAGASELHKHEDGTYTLKLSDGSDIRTKQIVVTTPSYDAAPLLEPLMDVTTLEQIRNVSVANVVSAFDRSKLPNTLDGTGFVIARNEGRAITACTWTSIKWTHTSPEDTMLIRCYIGRANDEERVDWPDDALKRTVRNELKELMNIDIEPKFMEVTRLHRSMPQYDVGHVQRIASFRQQLSKSLPGVAVAGGAYDGVGMPDCITSGRKAGEQAVAALLNGSADSDASVS</sequence>
<evidence type="ECO:0000256" key="10">
    <source>
        <dbReference type="ARBA" id="ARBA00023133"/>
    </source>
</evidence>
<proteinExistence type="inferred from homology"/>
<evidence type="ECO:0000256" key="8">
    <source>
        <dbReference type="ARBA" id="ARBA00022827"/>
    </source>
</evidence>
<comment type="catalytic activity">
    <reaction evidence="1">
        <text>coproporphyrinogen III + 3 O2 = coproporphyrin III + 3 H2O2</text>
        <dbReference type="Rhea" id="RHEA:43436"/>
        <dbReference type="ChEBI" id="CHEBI:15379"/>
        <dbReference type="ChEBI" id="CHEBI:16240"/>
        <dbReference type="ChEBI" id="CHEBI:57309"/>
        <dbReference type="ChEBI" id="CHEBI:131725"/>
        <dbReference type="EC" id="1.3.3.15"/>
    </reaction>
    <physiologicalReaction direction="left-to-right" evidence="1">
        <dbReference type="Rhea" id="RHEA:43437"/>
    </physiologicalReaction>
</comment>
<dbReference type="Proteomes" id="UP000318102">
    <property type="component" value="Unassembled WGS sequence"/>
</dbReference>
<dbReference type="RefSeq" id="WP_144988085.1">
    <property type="nucleotide sequence ID" value="NZ_VNJK01000001.1"/>
</dbReference>